<dbReference type="PROSITE" id="PS00533">
    <property type="entry name" value="PORPHOBILINOGEN_DEAM"/>
    <property type="match status" value="1"/>
</dbReference>
<comment type="caution">
    <text evidence="2">The sequence shown here is derived from an EMBL/GenBank/DDBJ whole genome shotgun (WGS) entry which is preliminary data.</text>
</comment>
<reference evidence="2 3" key="1">
    <citation type="submission" date="2023-11" db="EMBL/GenBank/DDBJ databases">
        <title>Actinomadura monticuli sp. nov., isolated from volcanic ash.</title>
        <authorList>
            <person name="Lee S.D."/>
            <person name="Yang H."/>
            <person name="Kim I.S."/>
        </authorList>
    </citation>
    <scope>NUCLEOTIDE SEQUENCE [LARGE SCALE GENOMIC DNA]</scope>
    <source>
        <strain evidence="2 3">DLS-62</strain>
    </source>
</reference>
<accession>A0ABV4QJH6</accession>
<sequence length="94" mass="10244">MRLLDDEDMRRCVSAERAMLHGLQGHCNSPIAGHARLERDGRLSLRGMVFTRDGAEFVHSHEWSGPNEGESLGAYVAGDLLRKGAGDLLGGISR</sequence>
<gene>
    <name evidence="2" type="ORF">SM611_30770</name>
</gene>
<dbReference type="InterPro" id="IPR022418">
    <property type="entry name" value="Porphobilinogen_deaminase_C"/>
</dbReference>
<dbReference type="Pfam" id="PF03900">
    <property type="entry name" value="Porphobil_deamC"/>
    <property type="match status" value="1"/>
</dbReference>
<dbReference type="InterPro" id="IPR022419">
    <property type="entry name" value="Porphobilin_deaminase_cofac_BS"/>
</dbReference>
<dbReference type="Proteomes" id="UP001569963">
    <property type="component" value="Unassembled WGS sequence"/>
</dbReference>
<dbReference type="PANTHER" id="PTHR11557">
    <property type="entry name" value="PORPHOBILINOGEN DEAMINASE"/>
    <property type="match status" value="1"/>
</dbReference>
<evidence type="ECO:0000313" key="2">
    <source>
        <dbReference type="EMBL" id="MFA1543332.1"/>
    </source>
</evidence>
<keyword evidence="3" id="KW-1185">Reference proteome</keyword>
<name>A0ABV4QJH6_9ACTN</name>
<dbReference type="PANTHER" id="PTHR11557:SF0">
    <property type="entry name" value="PORPHOBILINOGEN DEAMINASE"/>
    <property type="match status" value="1"/>
</dbReference>
<proteinExistence type="predicted"/>
<dbReference type="InterPro" id="IPR036803">
    <property type="entry name" value="Porphobilinogen_deaminase_C_sf"/>
</dbReference>
<evidence type="ECO:0000313" key="3">
    <source>
        <dbReference type="Proteomes" id="UP001569963"/>
    </source>
</evidence>
<protein>
    <recommendedName>
        <fullName evidence="1">Porphobilinogen deaminase C-terminal domain-containing protein</fullName>
    </recommendedName>
</protein>
<evidence type="ECO:0000259" key="1">
    <source>
        <dbReference type="Pfam" id="PF03900"/>
    </source>
</evidence>
<dbReference type="InterPro" id="IPR000860">
    <property type="entry name" value="HemC"/>
</dbReference>
<dbReference type="SUPFAM" id="SSF54782">
    <property type="entry name" value="Porphobilinogen deaminase (hydroxymethylbilane synthase), C-terminal domain"/>
    <property type="match status" value="1"/>
</dbReference>
<dbReference type="RefSeq" id="WP_371953835.1">
    <property type="nucleotide sequence ID" value="NZ_JAXCEI010000018.1"/>
</dbReference>
<dbReference type="EMBL" id="JAXCEI010000018">
    <property type="protein sequence ID" value="MFA1543332.1"/>
    <property type="molecule type" value="Genomic_DNA"/>
</dbReference>
<organism evidence="2 3">
    <name type="scientific">Actinomadura monticuli</name>
    <dbReference type="NCBI Taxonomy" id="3097367"/>
    <lineage>
        <taxon>Bacteria</taxon>
        <taxon>Bacillati</taxon>
        <taxon>Actinomycetota</taxon>
        <taxon>Actinomycetes</taxon>
        <taxon>Streptosporangiales</taxon>
        <taxon>Thermomonosporaceae</taxon>
        <taxon>Actinomadura</taxon>
    </lineage>
</organism>
<dbReference type="Gene3D" id="3.30.160.40">
    <property type="entry name" value="Porphobilinogen deaminase, C-terminal domain"/>
    <property type="match status" value="1"/>
</dbReference>
<feature type="domain" description="Porphobilinogen deaminase C-terminal" evidence="1">
    <location>
        <begin position="11"/>
        <end position="81"/>
    </location>
</feature>